<dbReference type="GO" id="GO:0009252">
    <property type="term" value="P:peptidoglycan biosynthetic process"/>
    <property type="evidence" value="ECO:0007669"/>
    <property type="project" value="UniProtKB-KW"/>
</dbReference>
<evidence type="ECO:0000256" key="8">
    <source>
        <dbReference type="ARBA" id="ARBA00023306"/>
    </source>
</evidence>
<keyword evidence="4" id="KW-0808">Transferase</keyword>
<evidence type="ECO:0000256" key="7">
    <source>
        <dbReference type="ARBA" id="ARBA00023136"/>
    </source>
</evidence>
<dbReference type="InterPro" id="IPR004276">
    <property type="entry name" value="GlycoTrans_28_N"/>
</dbReference>
<dbReference type="HAMAP" id="MF_00033">
    <property type="entry name" value="MurG"/>
    <property type="match status" value="1"/>
</dbReference>
<reference evidence="13" key="1">
    <citation type="submission" date="2018-05" db="EMBL/GenBank/DDBJ databases">
        <authorList>
            <person name="Lanie J.A."/>
            <person name="Ng W.-L."/>
            <person name="Kazmierczak K.M."/>
            <person name="Andrzejewski T.M."/>
            <person name="Davidsen T.M."/>
            <person name="Wayne K.J."/>
            <person name="Tettelin H."/>
            <person name="Glass J.I."/>
            <person name="Rusch D."/>
            <person name="Podicherti R."/>
            <person name="Tsui H.-C.T."/>
            <person name="Winkler M.E."/>
        </authorList>
    </citation>
    <scope>NUCLEOTIDE SEQUENCE</scope>
</reference>
<evidence type="ECO:0000256" key="9">
    <source>
        <dbReference type="ARBA" id="ARBA00023316"/>
    </source>
</evidence>
<evidence type="ECO:0000259" key="11">
    <source>
        <dbReference type="Pfam" id="PF03033"/>
    </source>
</evidence>
<keyword evidence="10" id="KW-1133">Transmembrane helix</keyword>
<dbReference type="Pfam" id="PF04101">
    <property type="entry name" value="Glyco_tran_28_C"/>
    <property type="match status" value="1"/>
</dbReference>
<organism evidence="13">
    <name type="scientific">marine metagenome</name>
    <dbReference type="NCBI Taxonomy" id="408172"/>
    <lineage>
        <taxon>unclassified sequences</taxon>
        <taxon>metagenomes</taxon>
        <taxon>ecological metagenomes</taxon>
    </lineage>
</organism>
<keyword evidence="7 10" id="KW-0472">Membrane</keyword>
<sequence length="372" mass="41450">MHVKAKDKCVLLAAGGTGGHLYSAKGTSEELKRRGYKVILFTDRRIEGLLDNFFVDQTKFILSATFSKKNIIYWPYILIKLLYGLAISIYWITYYKPSLAVGFGGYPTVPPLLAAKICGLKIIIHEQNSIMGRANLFLSHFTNGLTKGFKDIYNLPEKVKKKSCFSGNPIRDEVTNEINPYLAYNGKIFNILVFGGSQGASFFSKLIPRALSKLPDNYRKKLNIMHQSRTEEINSVRDLYISIGIKAEVNDFFYDLPKRLRNSHLVISRSGASTISELSLLGRPGILIPLPSSIDGDQEYNAKVLDSLNGAIVYHQSDINEEILSDKIFDLISSPSELLKIANNAKAASKGGGSKNIVDFIENLLTGKLVWK</sequence>
<dbReference type="GO" id="GO:0050511">
    <property type="term" value="F:undecaprenyldiphospho-muramoylpentapeptide beta-N-acetylglucosaminyltransferase activity"/>
    <property type="evidence" value="ECO:0007669"/>
    <property type="project" value="InterPro"/>
</dbReference>
<evidence type="ECO:0000256" key="3">
    <source>
        <dbReference type="ARBA" id="ARBA00022676"/>
    </source>
</evidence>
<keyword evidence="1" id="KW-1003">Cell membrane</keyword>
<dbReference type="PANTHER" id="PTHR21015">
    <property type="entry name" value="UDP-N-ACETYLGLUCOSAMINE--N-ACETYLMURAMYL-(PENTAPEPTIDE) PYROPHOSPHORYL-UNDECAPRENOL N-ACETYLGLUCOSAMINE TRANSFERASE 1"/>
    <property type="match status" value="1"/>
</dbReference>
<dbReference type="InterPro" id="IPR006009">
    <property type="entry name" value="GlcNAc_MurG"/>
</dbReference>
<dbReference type="Gene3D" id="3.40.50.2000">
    <property type="entry name" value="Glycogen Phosphorylase B"/>
    <property type="match status" value="2"/>
</dbReference>
<accession>A0A381SNR8</accession>
<gene>
    <name evidence="13" type="ORF">METZ01_LOCUS58529</name>
</gene>
<dbReference type="CDD" id="cd03785">
    <property type="entry name" value="GT28_MurG"/>
    <property type="match status" value="1"/>
</dbReference>
<feature type="domain" description="Glycosyltransferase family 28 N-terminal" evidence="11">
    <location>
        <begin position="10"/>
        <end position="142"/>
    </location>
</feature>
<dbReference type="GO" id="GO:0008360">
    <property type="term" value="P:regulation of cell shape"/>
    <property type="evidence" value="ECO:0007669"/>
    <property type="project" value="UniProtKB-KW"/>
</dbReference>
<dbReference type="SUPFAM" id="SSF53756">
    <property type="entry name" value="UDP-Glycosyltransferase/glycogen phosphorylase"/>
    <property type="match status" value="1"/>
</dbReference>
<keyword evidence="5" id="KW-0133">Cell shape</keyword>
<evidence type="ECO:0000313" key="13">
    <source>
        <dbReference type="EMBL" id="SVA05675.1"/>
    </source>
</evidence>
<keyword evidence="3" id="KW-0328">Glycosyltransferase</keyword>
<keyword evidence="2" id="KW-0132">Cell division</keyword>
<evidence type="ECO:0000256" key="2">
    <source>
        <dbReference type="ARBA" id="ARBA00022618"/>
    </source>
</evidence>
<dbReference type="PANTHER" id="PTHR21015:SF22">
    <property type="entry name" value="GLYCOSYLTRANSFERASE"/>
    <property type="match status" value="1"/>
</dbReference>
<name>A0A381SNR8_9ZZZZ</name>
<feature type="domain" description="Glycosyl transferase family 28 C-terminal" evidence="12">
    <location>
        <begin position="191"/>
        <end position="348"/>
    </location>
</feature>
<evidence type="ECO:0008006" key="14">
    <source>
        <dbReference type="Google" id="ProtNLM"/>
    </source>
</evidence>
<dbReference type="GO" id="GO:0071555">
    <property type="term" value="P:cell wall organization"/>
    <property type="evidence" value="ECO:0007669"/>
    <property type="project" value="UniProtKB-KW"/>
</dbReference>
<keyword evidence="8" id="KW-0131">Cell cycle</keyword>
<evidence type="ECO:0000256" key="5">
    <source>
        <dbReference type="ARBA" id="ARBA00022960"/>
    </source>
</evidence>
<evidence type="ECO:0000256" key="6">
    <source>
        <dbReference type="ARBA" id="ARBA00022984"/>
    </source>
</evidence>
<protein>
    <recommendedName>
        <fullName evidence="14">Glycosyl transferase family 28 C-terminal domain-containing protein</fullName>
    </recommendedName>
</protein>
<dbReference type="Pfam" id="PF03033">
    <property type="entry name" value="Glyco_transf_28"/>
    <property type="match status" value="1"/>
</dbReference>
<dbReference type="AlphaFoldDB" id="A0A381SNR8"/>
<keyword evidence="6" id="KW-0573">Peptidoglycan synthesis</keyword>
<evidence type="ECO:0000256" key="1">
    <source>
        <dbReference type="ARBA" id="ARBA00022475"/>
    </source>
</evidence>
<dbReference type="GO" id="GO:0005975">
    <property type="term" value="P:carbohydrate metabolic process"/>
    <property type="evidence" value="ECO:0007669"/>
    <property type="project" value="InterPro"/>
</dbReference>
<dbReference type="InterPro" id="IPR007235">
    <property type="entry name" value="Glyco_trans_28_C"/>
</dbReference>
<proteinExistence type="inferred from homology"/>
<keyword evidence="10" id="KW-0812">Transmembrane</keyword>
<feature type="transmembrane region" description="Helical" evidence="10">
    <location>
        <begin position="71"/>
        <end position="92"/>
    </location>
</feature>
<keyword evidence="9" id="KW-0961">Cell wall biogenesis/degradation</keyword>
<evidence type="ECO:0000256" key="4">
    <source>
        <dbReference type="ARBA" id="ARBA00022679"/>
    </source>
</evidence>
<evidence type="ECO:0000256" key="10">
    <source>
        <dbReference type="SAM" id="Phobius"/>
    </source>
</evidence>
<dbReference type="EMBL" id="UINC01003365">
    <property type="protein sequence ID" value="SVA05675.1"/>
    <property type="molecule type" value="Genomic_DNA"/>
</dbReference>
<dbReference type="GO" id="GO:0051301">
    <property type="term" value="P:cell division"/>
    <property type="evidence" value="ECO:0007669"/>
    <property type="project" value="UniProtKB-KW"/>
</dbReference>
<evidence type="ECO:0000259" key="12">
    <source>
        <dbReference type="Pfam" id="PF04101"/>
    </source>
</evidence>